<evidence type="ECO:0000313" key="3">
    <source>
        <dbReference type="EMBL" id="MDF1612730.1"/>
    </source>
</evidence>
<reference evidence="3" key="1">
    <citation type="submission" date="2023-03" db="EMBL/GenBank/DDBJ databases">
        <title>Stygiobacter electus gen. nov., sp. nov., facultatively anaerobic thermotolerant bacterium of the class Ignavibacteria from a well of Yessentuki mineral water deposit.</title>
        <authorList>
            <person name="Podosokorskaya O.A."/>
            <person name="Elcheninov A.G."/>
            <person name="Petrova N.F."/>
            <person name="Zavarzina D.G."/>
            <person name="Kublanov I.V."/>
            <person name="Merkel A.Y."/>
        </authorList>
    </citation>
    <scope>NUCLEOTIDE SEQUENCE</scope>
    <source>
        <strain evidence="3">09-Me</strain>
    </source>
</reference>
<dbReference type="Proteomes" id="UP001221302">
    <property type="component" value="Unassembled WGS sequence"/>
</dbReference>
<dbReference type="SUPFAM" id="SSF48452">
    <property type="entry name" value="TPR-like"/>
    <property type="match status" value="1"/>
</dbReference>
<comment type="caution">
    <text evidence="3">The sequence shown here is derived from an EMBL/GenBank/DDBJ whole genome shotgun (WGS) entry which is preliminary data.</text>
</comment>
<keyword evidence="4" id="KW-1185">Reference proteome</keyword>
<dbReference type="InterPro" id="IPR019734">
    <property type="entry name" value="TPR_rpt"/>
</dbReference>
<keyword evidence="1" id="KW-0802">TPR repeat</keyword>
<evidence type="ECO:0008006" key="5">
    <source>
        <dbReference type="Google" id="ProtNLM"/>
    </source>
</evidence>
<evidence type="ECO:0000313" key="4">
    <source>
        <dbReference type="Proteomes" id="UP001221302"/>
    </source>
</evidence>
<evidence type="ECO:0000256" key="1">
    <source>
        <dbReference type="PROSITE-ProRule" id="PRU00339"/>
    </source>
</evidence>
<keyword evidence="2" id="KW-0732">Signal</keyword>
<dbReference type="InterPro" id="IPR011990">
    <property type="entry name" value="TPR-like_helical_dom_sf"/>
</dbReference>
<evidence type="ECO:0000256" key="2">
    <source>
        <dbReference type="SAM" id="SignalP"/>
    </source>
</evidence>
<organism evidence="3 4">
    <name type="scientific">Stygiobacter electus</name>
    <dbReference type="NCBI Taxonomy" id="3032292"/>
    <lineage>
        <taxon>Bacteria</taxon>
        <taxon>Pseudomonadati</taxon>
        <taxon>Ignavibacteriota</taxon>
        <taxon>Ignavibacteria</taxon>
        <taxon>Ignavibacteriales</taxon>
        <taxon>Melioribacteraceae</taxon>
        <taxon>Stygiobacter</taxon>
    </lineage>
</organism>
<name>A0AAE3P4E1_9BACT</name>
<gene>
    <name evidence="3" type="ORF">P0M35_11260</name>
</gene>
<dbReference type="EMBL" id="JARGDL010000017">
    <property type="protein sequence ID" value="MDF1612730.1"/>
    <property type="molecule type" value="Genomic_DNA"/>
</dbReference>
<feature type="repeat" description="TPR" evidence="1">
    <location>
        <begin position="23"/>
        <end position="56"/>
    </location>
</feature>
<feature type="signal peptide" evidence="2">
    <location>
        <begin position="1"/>
        <end position="20"/>
    </location>
</feature>
<dbReference type="AlphaFoldDB" id="A0AAE3P4E1"/>
<dbReference type="RefSeq" id="WP_321536501.1">
    <property type="nucleotide sequence ID" value="NZ_JARGDL010000017.1"/>
</dbReference>
<accession>A0AAE3P4E1</accession>
<proteinExistence type="predicted"/>
<protein>
    <recommendedName>
        <fullName evidence="5">Tetratricopeptide repeat protein</fullName>
    </recommendedName>
</protein>
<dbReference type="Gene3D" id="1.25.40.10">
    <property type="entry name" value="Tetratricopeptide repeat domain"/>
    <property type="match status" value="2"/>
</dbReference>
<dbReference type="PROSITE" id="PS50005">
    <property type="entry name" value="TPR"/>
    <property type="match status" value="1"/>
</dbReference>
<sequence length="257" mass="29034">MKKTSYIIAILFAMLSNIFAQNVSSLIEEAEKYYKEFNNEKALEALKKAEKIEPKNFDVLWMLSRTYVDIADKMPKSTSEQEQAQLKTFETALDYANKAINVDGSKSVGFLRRAIANGKIALFKGVFSVAGVVNSVKADVEKAIQLGNGGNFIQGVAHYVLARTHAKTSEKWKPARSVLGLGWADNEIALKEFKKAIDLYPGYMMFYVDYAHSLIREDEYNLARQMLNKALSCNFQHQDDEKRLAEAKKLLADIKNK</sequence>
<feature type="chain" id="PRO_5042184440" description="Tetratricopeptide repeat protein" evidence="2">
    <location>
        <begin position="21"/>
        <end position="257"/>
    </location>
</feature>